<dbReference type="GO" id="GO:0050311">
    <property type="term" value="F:sulfite reductase (ferredoxin) activity"/>
    <property type="evidence" value="ECO:0007669"/>
    <property type="project" value="TreeGrafter"/>
</dbReference>
<dbReference type="EC" id="1.8.1.2" evidence="12"/>
<dbReference type="InterPro" id="IPR036136">
    <property type="entry name" value="Nit/Sulf_reduc_fer-like_dom_sf"/>
</dbReference>
<evidence type="ECO:0000256" key="6">
    <source>
        <dbReference type="ARBA" id="ARBA00022723"/>
    </source>
</evidence>
<dbReference type="Pfam" id="PF03460">
    <property type="entry name" value="NIR_SIR_ferr"/>
    <property type="match status" value="2"/>
</dbReference>
<keyword evidence="6" id="KW-0479">Metal-binding</keyword>
<gene>
    <name evidence="12" type="primary">cysI</name>
    <name evidence="12" type="ORF">MFFC18_43990</name>
</gene>
<dbReference type="NCBIfam" id="NF010029">
    <property type="entry name" value="PRK13504.1"/>
    <property type="match status" value="1"/>
</dbReference>
<feature type="domain" description="Nitrite/Sulfite reductase ferredoxin-like" evidence="11">
    <location>
        <begin position="71"/>
        <end position="131"/>
    </location>
</feature>
<dbReference type="InterPro" id="IPR006066">
    <property type="entry name" value="NO2/SO3_Rdtase_FeS/sirohaem_BS"/>
</dbReference>
<proteinExistence type="inferred from homology"/>
<evidence type="ECO:0000256" key="8">
    <source>
        <dbReference type="ARBA" id="ARBA00023004"/>
    </source>
</evidence>
<keyword evidence="7 12" id="KW-0560">Oxidoreductase</keyword>
<keyword evidence="9" id="KW-0411">Iron-sulfur</keyword>
<dbReference type="InterPro" id="IPR045169">
    <property type="entry name" value="NO2/SO3_Rdtase_4Fe4S_prot"/>
</dbReference>
<evidence type="ECO:0000256" key="7">
    <source>
        <dbReference type="ARBA" id="ARBA00023002"/>
    </source>
</evidence>
<evidence type="ECO:0000256" key="3">
    <source>
        <dbReference type="ARBA" id="ARBA00010429"/>
    </source>
</evidence>
<dbReference type="InterPro" id="IPR045854">
    <property type="entry name" value="NO2/SO3_Rdtase_4Fe4S_sf"/>
</dbReference>
<sequence length="578" mass="64397">MAKDKNAPSKVEKAKVAGKLLRGTIDEVLRDESQDSFEHDDLQLLKFHGTYQQDDRDLRAERRKEGLGKAYSFMIRVALPGGVVSNSQYLDLDRMADEFANGSIRITTRQAVQFHGVVKDELRETMRQINASMMTTLAACGDVCRNVMASAAPFTDEVYTQIRKTTEEIAVDLRPATKAYYELWIDGQKQDIPKETEPFYGETYLPRKYKVGVTLAGENQIDVYSYDAGLVGFTEDGKLTGYNVVAGGGLGMSHGRPNTFARIADEIGFVAVENGVEAIRIVCAIYRDFGNRNDRKQARLKYLVNEKGVDWFREEFAKRASFDIQPPKVMPTIGIEDWLGPHKQNDDLWFYGVFVENGRIIDNDRTRCRSAFRKIAKEIGCDAVFTAQQSIIFSNLKESQVAELEAILKEFDVPTVDTLSNAKRYSMACPAMPTCGLAVAESERVSHDVVGAIETKLAELGLADVPLTIRMTGCPNGCARPYTADIAFVGRRPGVYHLFVGGRLTGDRMADLFAGDVKIEDAIEVLTPLLSKFAADRKENEGLGDFYQRILERDTPRKLVTGKEEQTLDAVAPLVQIG</sequence>
<evidence type="ECO:0000256" key="9">
    <source>
        <dbReference type="ARBA" id="ARBA00023014"/>
    </source>
</evidence>
<evidence type="ECO:0000256" key="1">
    <source>
        <dbReference type="ARBA" id="ARBA00001929"/>
    </source>
</evidence>
<dbReference type="Pfam" id="PF01077">
    <property type="entry name" value="NIR_SIR"/>
    <property type="match status" value="2"/>
</dbReference>
<dbReference type="SUPFAM" id="SSF56014">
    <property type="entry name" value="Nitrite and sulphite reductase 4Fe-4S domain-like"/>
    <property type="match status" value="2"/>
</dbReference>
<evidence type="ECO:0000259" key="11">
    <source>
        <dbReference type="Pfam" id="PF03460"/>
    </source>
</evidence>
<dbReference type="PRINTS" id="PR00397">
    <property type="entry name" value="SIROHAEM"/>
</dbReference>
<feature type="domain" description="Nitrite/sulphite reductase 4Fe-4S" evidence="10">
    <location>
        <begin position="423"/>
        <end position="548"/>
    </location>
</feature>
<dbReference type="OrthoDB" id="9803707at2"/>
<evidence type="ECO:0000256" key="5">
    <source>
        <dbReference type="ARBA" id="ARBA00022617"/>
    </source>
</evidence>
<feature type="domain" description="Nitrite/sulphite reductase 4Fe-4S" evidence="10">
    <location>
        <begin position="170"/>
        <end position="321"/>
    </location>
</feature>
<dbReference type="KEGG" id="mff:MFFC18_43990"/>
<protein>
    <submittedName>
        <fullName evidence="12">Sulfite reductase [NADPH] hemoprotein beta-component</fullName>
        <ecNumber evidence="12">1.8.1.2</ecNumber>
    </submittedName>
</protein>
<dbReference type="GO" id="GO:0000103">
    <property type="term" value="P:sulfate assimilation"/>
    <property type="evidence" value="ECO:0007669"/>
    <property type="project" value="TreeGrafter"/>
</dbReference>
<dbReference type="PANTHER" id="PTHR11493:SF47">
    <property type="entry name" value="SULFITE REDUCTASE [NADPH] SUBUNIT BETA"/>
    <property type="match status" value="1"/>
</dbReference>
<dbReference type="AlphaFoldDB" id="A0A5B9PFX4"/>
<dbReference type="GO" id="GO:0004783">
    <property type="term" value="F:sulfite reductase (NADPH) activity"/>
    <property type="evidence" value="ECO:0007669"/>
    <property type="project" value="UniProtKB-EC"/>
</dbReference>
<evidence type="ECO:0000259" key="10">
    <source>
        <dbReference type="Pfam" id="PF01077"/>
    </source>
</evidence>
<accession>A0A5B9PFX4</accession>
<name>A0A5B9PFX4_9BACT</name>
<feature type="domain" description="Nitrite/Sulfite reductase ferredoxin-like" evidence="11">
    <location>
        <begin position="342"/>
        <end position="410"/>
    </location>
</feature>
<dbReference type="EMBL" id="CP042912">
    <property type="protein sequence ID" value="QEG24479.1"/>
    <property type="molecule type" value="Genomic_DNA"/>
</dbReference>
<dbReference type="STRING" id="980251.GCA_001642875_01170"/>
<dbReference type="GO" id="GO:0046872">
    <property type="term" value="F:metal ion binding"/>
    <property type="evidence" value="ECO:0007669"/>
    <property type="project" value="UniProtKB-KW"/>
</dbReference>
<dbReference type="PROSITE" id="PS00365">
    <property type="entry name" value="NIR_SIR"/>
    <property type="match status" value="1"/>
</dbReference>
<dbReference type="GO" id="GO:0009337">
    <property type="term" value="C:sulfite reductase complex (NADPH)"/>
    <property type="evidence" value="ECO:0007669"/>
    <property type="project" value="TreeGrafter"/>
</dbReference>
<dbReference type="RefSeq" id="WP_075083940.1">
    <property type="nucleotide sequence ID" value="NZ_CP042912.1"/>
</dbReference>
<reference evidence="12 13" key="1">
    <citation type="submission" date="2019-08" db="EMBL/GenBank/DDBJ databases">
        <title>Deep-cultivation of Planctomycetes and their phenomic and genomic characterization uncovers novel biology.</title>
        <authorList>
            <person name="Wiegand S."/>
            <person name="Jogler M."/>
            <person name="Boedeker C."/>
            <person name="Pinto D."/>
            <person name="Vollmers J."/>
            <person name="Rivas-Marin E."/>
            <person name="Kohn T."/>
            <person name="Peeters S.H."/>
            <person name="Heuer A."/>
            <person name="Rast P."/>
            <person name="Oberbeckmann S."/>
            <person name="Bunk B."/>
            <person name="Jeske O."/>
            <person name="Meyerdierks A."/>
            <person name="Storesund J.E."/>
            <person name="Kallscheuer N."/>
            <person name="Luecker S."/>
            <person name="Lage O.M."/>
            <person name="Pohl T."/>
            <person name="Merkel B.J."/>
            <person name="Hornburger P."/>
            <person name="Mueller R.-W."/>
            <person name="Bruemmer F."/>
            <person name="Labrenz M."/>
            <person name="Spormann A.M."/>
            <person name="Op den Camp H."/>
            <person name="Overmann J."/>
            <person name="Amann R."/>
            <person name="Jetten M.S.M."/>
            <person name="Mascher T."/>
            <person name="Medema M.H."/>
            <person name="Devos D.P."/>
            <person name="Kaster A.-K."/>
            <person name="Ovreas L."/>
            <person name="Rohde M."/>
            <person name="Galperin M.Y."/>
            <person name="Jogler C."/>
        </authorList>
    </citation>
    <scope>NUCLEOTIDE SEQUENCE [LARGE SCALE GENOMIC DNA]</scope>
    <source>
        <strain evidence="12 13">FC18</strain>
    </source>
</reference>
<dbReference type="GO" id="GO:0020037">
    <property type="term" value="F:heme binding"/>
    <property type="evidence" value="ECO:0007669"/>
    <property type="project" value="InterPro"/>
</dbReference>
<dbReference type="PANTHER" id="PTHR11493">
    <property type="entry name" value="SULFITE REDUCTASE [NADPH] SUBUNIT BETA-RELATED"/>
    <property type="match status" value="1"/>
</dbReference>
<dbReference type="Gene3D" id="3.30.413.10">
    <property type="entry name" value="Sulfite Reductase Hemoprotein, domain 1"/>
    <property type="match status" value="2"/>
</dbReference>
<dbReference type="InterPro" id="IPR006067">
    <property type="entry name" value="NO2/SO3_Rdtase_4Fe4S_dom"/>
</dbReference>
<organism evidence="12 13">
    <name type="scientific">Mariniblastus fucicola</name>
    <dbReference type="NCBI Taxonomy" id="980251"/>
    <lineage>
        <taxon>Bacteria</taxon>
        <taxon>Pseudomonadati</taxon>
        <taxon>Planctomycetota</taxon>
        <taxon>Planctomycetia</taxon>
        <taxon>Pirellulales</taxon>
        <taxon>Pirellulaceae</taxon>
        <taxon>Mariniblastus</taxon>
    </lineage>
</organism>
<keyword evidence="8" id="KW-0408">Iron</keyword>
<evidence type="ECO:0000256" key="4">
    <source>
        <dbReference type="ARBA" id="ARBA00022485"/>
    </source>
</evidence>
<keyword evidence="13" id="KW-1185">Reference proteome</keyword>
<comment type="cofactor">
    <cofactor evidence="2">
        <name>[4Fe-4S] cluster</name>
        <dbReference type="ChEBI" id="CHEBI:49883"/>
    </cofactor>
</comment>
<dbReference type="SUPFAM" id="SSF55124">
    <property type="entry name" value="Nitrite/Sulfite reductase N-terminal domain-like"/>
    <property type="match status" value="2"/>
</dbReference>
<keyword evidence="5" id="KW-0349">Heme</keyword>
<keyword evidence="4" id="KW-0004">4Fe-4S</keyword>
<dbReference type="Proteomes" id="UP000322214">
    <property type="component" value="Chromosome"/>
</dbReference>
<comment type="similarity">
    <text evidence="3">Belongs to the nitrite and sulfite reductase 4Fe-4S domain family.</text>
</comment>
<dbReference type="Gene3D" id="3.90.480.10">
    <property type="entry name" value="Sulfite Reductase Hemoprotein,Domain 2"/>
    <property type="match status" value="1"/>
</dbReference>
<dbReference type="InterPro" id="IPR005117">
    <property type="entry name" value="NiRdtase/SiRdtase_haem-b_fer"/>
</dbReference>
<comment type="cofactor">
    <cofactor evidence="1">
        <name>siroheme</name>
        <dbReference type="ChEBI" id="CHEBI:60052"/>
    </cofactor>
</comment>
<evidence type="ECO:0000256" key="2">
    <source>
        <dbReference type="ARBA" id="ARBA00001966"/>
    </source>
</evidence>
<evidence type="ECO:0000313" key="13">
    <source>
        <dbReference type="Proteomes" id="UP000322214"/>
    </source>
</evidence>
<evidence type="ECO:0000313" key="12">
    <source>
        <dbReference type="EMBL" id="QEG24479.1"/>
    </source>
</evidence>
<dbReference type="GO" id="GO:0051539">
    <property type="term" value="F:4 iron, 4 sulfur cluster binding"/>
    <property type="evidence" value="ECO:0007669"/>
    <property type="project" value="UniProtKB-KW"/>
</dbReference>